<evidence type="ECO:0000256" key="11">
    <source>
        <dbReference type="PIRSR" id="PIRSR600223-1"/>
    </source>
</evidence>
<dbReference type="InterPro" id="IPR019533">
    <property type="entry name" value="Peptidase_S26"/>
</dbReference>
<dbReference type="Pfam" id="PF10502">
    <property type="entry name" value="Peptidase_S26"/>
    <property type="match status" value="2"/>
</dbReference>
<gene>
    <name evidence="14" type="ORF">BDFB_013338</name>
</gene>
<dbReference type="NCBIfam" id="TIGR02227">
    <property type="entry name" value="sigpep_I_bact"/>
    <property type="match status" value="1"/>
</dbReference>
<dbReference type="Proteomes" id="UP000292052">
    <property type="component" value="Unassembled WGS sequence"/>
</dbReference>
<keyword evidence="9 12" id="KW-0496">Mitochondrion</keyword>
<evidence type="ECO:0000256" key="3">
    <source>
        <dbReference type="ARBA" id="ARBA00011805"/>
    </source>
</evidence>
<protein>
    <recommendedName>
        <fullName evidence="12">Mitochondrial inner membrane protease subunit</fullName>
        <ecNumber evidence="12">3.4.21.-</ecNumber>
    </recommendedName>
</protein>
<dbReference type="SUPFAM" id="SSF51306">
    <property type="entry name" value="LexA/Signal peptidase"/>
    <property type="match status" value="1"/>
</dbReference>
<evidence type="ECO:0000313" key="14">
    <source>
        <dbReference type="EMBL" id="RZC41746.1"/>
    </source>
</evidence>
<dbReference type="Gene3D" id="2.10.109.10">
    <property type="entry name" value="Umud Fragment, subunit A"/>
    <property type="match status" value="1"/>
</dbReference>
<comment type="subunit">
    <text evidence="3">Heterodimer of 2 subunits, IMMPL1 and IMMPL2.</text>
</comment>
<accession>A0A482W9C1</accession>
<dbReference type="EMBL" id="QDEB01014356">
    <property type="protein sequence ID" value="RZC41746.1"/>
    <property type="molecule type" value="Genomic_DNA"/>
</dbReference>
<dbReference type="CDD" id="cd06530">
    <property type="entry name" value="S26_SPase_I"/>
    <property type="match status" value="1"/>
</dbReference>
<evidence type="ECO:0000256" key="6">
    <source>
        <dbReference type="ARBA" id="ARBA00022792"/>
    </source>
</evidence>
<keyword evidence="5" id="KW-0812">Transmembrane</keyword>
<evidence type="ECO:0000256" key="9">
    <source>
        <dbReference type="ARBA" id="ARBA00023128"/>
    </source>
</evidence>
<dbReference type="STRING" id="1661398.A0A482W9C1"/>
<comment type="subcellular location">
    <subcellularLocation>
        <location evidence="1">Mitochondrion inner membrane</location>
        <topology evidence="1">Single-pass membrane protein</topology>
    </subcellularLocation>
</comment>
<dbReference type="PANTHER" id="PTHR46041">
    <property type="entry name" value="MITOCHONDRIAL INNER MEMBRANE PROTEASE SUBUNIT 2"/>
    <property type="match status" value="1"/>
</dbReference>
<evidence type="ECO:0000256" key="7">
    <source>
        <dbReference type="ARBA" id="ARBA00022801"/>
    </source>
</evidence>
<feature type="domain" description="Peptidase S26" evidence="13">
    <location>
        <begin position="9"/>
        <end position="97"/>
    </location>
</feature>
<dbReference type="AlphaFoldDB" id="A0A482W9C1"/>
<sequence length="173" mass="19043">SWITSMKIINVIKSVIVGVPIGITILDSVGYVARVDGISMQPALNPHQHTTDYVFLNRWSVKSYEIKRGDIISLISPKDPSQKIIKRVVGVQGDVIATLSYKSHVVKIPEGHCWVEGDHTGHSMDSNNFGPVSIGLITAKASCIVWPPSRWQFIQSCLPDSRVPLNLTSKSIL</sequence>
<evidence type="ECO:0000313" key="15">
    <source>
        <dbReference type="Proteomes" id="UP000292052"/>
    </source>
</evidence>
<dbReference type="GO" id="GO:0004252">
    <property type="term" value="F:serine-type endopeptidase activity"/>
    <property type="evidence" value="ECO:0007669"/>
    <property type="project" value="InterPro"/>
</dbReference>
<feature type="domain" description="Peptidase S26" evidence="13">
    <location>
        <begin position="104"/>
        <end position="146"/>
    </location>
</feature>
<feature type="non-terminal residue" evidence="14">
    <location>
        <position position="1"/>
    </location>
</feature>
<comment type="similarity">
    <text evidence="2">Belongs to the peptidase S26 family. IMP2 subfamily.</text>
</comment>
<keyword evidence="15" id="KW-1185">Reference proteome</keyword>
<dbReference type="InterPro" id="IPR000223">
    <property type="entry name" value="Pept_S26A_signal_pept_1"/>
</dbReference>
<keyword evidence="4 12" id="KW-0645">Protease</keyword>
<dbReference type="InterPro" id="IPR037730">
    <property type="entry name" value="IMP2"/>
</dbReference>
<comment type="caution">
    <text evidence="14">The sequence shown here is derived from an EMBL/GenBank/DDBJ whole genome shotgun (WGS) entry which is preliminary data.</text>
</comment>
<evidence type="ECO:0000256" key="1">
    <source>
        <dbReference type="ARBA" id="ARBA00004434"/>
    </source>
</evidence>
<dbReference type="FunFam" id="2.10.109.10:FF:000005">
    <property type="entry name" value="Mitochondrial inner membrane protease subunit"/>
    <property type="match status" value="1"/>
</dbReference>
<evidence type="ECO:0000256" key="5">
    <source>
        <dbReference type="ARBA" id="ARBA00022692"/>
    </source>
</evidence>
<dbReference type="EC" id="3.4.21.-" evidence="12"/>
<reference evidence="14 15" key="1">
    <citation type="submission" date="2017-03" db="EMBL/GenBank/DDBJ databases">
        <title>Genome of the blue death feigning beetle - Asbolus verrucosus.</title>
        <authorList>
            <person name="Rider S.D."/>
        </authorList>
    </citation>
    <scope>NUCLEOTIDE SEQUENCE [LARGE SCALE GENOMIC DNA]</scope>
    <source>
        <strain evidence="14">Butters</strain>
        <tissue evidence="14">Head and leg muscle</tissue>
    </source>
</reference>
<keyword evidence="6 12" id="KW-0999">Mitochondrion inner membrane</keyword>
<keyword evidence="10" id="KW-0472">Membrane</keyword>
<organism evidence="14 15">
    <name type="scientific">Asbolus verrucosus</name>
    <name type="common">Desert ironclad beetle</name>
    <dbReference type="NCBI Taxonomy" id="1661398"/>
    <lineage>
        <taxon>Eukaryota</taxon>
        <taxon>Metazoa</taxon>
        <taxon>Ecdysozoa</taxon>
        <taxon>Arthropoda</taxon>
        <taxon>Hexapoda</taxon>
        <taxon>Insecta</taxon>
        <taxon>Pterygota</taxon>
        <taxon>Neoptera</taxon>
        <taxon>Endopterygota</taxon>
        <taxon>Coleoptera</taxon>
        <taxon>Polyphaga</taxon>
        <taxon>Cucujiformia</taxon>
        <taxon>Tenebrionidae</taxon>
        <taxon>Pimeliinae</taxon>
        <taxon>Asbolus</taxon>
    </lineage>
</organism>
<name>A0A482W9C1_ASBVE</name>
<dbReference type="PRINTS" id="PR00727">
    <property type="entry name" value="LEADERPTASE"/>
</dbReference>
<evidence type="ECO:0000256" key="2">
    <source>
        <dbReference type="ARBA" id="ARBA00007066"/>
    </source>
</evidence>
<dbReference type="PANTHER" id="PTHR46041:SF2">
    <property type="entry name" value="MITOCHONDRIAL INNER MEMBRANE PROTEASE SUBUNIT 2"/>
    <property type="match status" value="1"/>
</dbReference>
<evidence type="ECO:0000256" key="4">
    <source>
        <dbReference type="ARBA" id="ARBA00022670"/>
    </source>
</evidence>
<dbReference type="GO" id="GO:0006627">
    <property type="term" value="P:protein processing involved in protein targeting to mitochondrion"/>
    <property type="evidence" value="ECO:0007669"/>
    <property type="project" value="InterPro"/>
</dbReference>
<dbReference type="InterPro" id="IPR036286">
    <property type="entry name" value="LexA/Signal_pep-like_sf"/>
</dbReference>
<evidence type="ECO:0000259" key="13">
    <source>
        <dbReference type="Pfam" id="PF10502"/>
    </source>
</evidence>
<feature type="active site" evidence="11">
    <location>
        <position position="86"/>
    </location>
</feature>
<keyword evidence="8" id="KW-1133">Transmembrane helix</keyword>
<evidence type="ECO:0000256" key="8">
    <source>
        <dbReference type="ARBA" id="ARBA00022989"/>
    </source>
</evidence>
<dbReference type="GO" id="GO:0006465">
    <property type="term" value="P:signal peptide processing"/>
    <property type="evidence" value="ECO:0007669"/>
    <property type="project" value="InterPro"/>
</dbReference>
<proteinExistence type="inferred from homology"/>
<evidence type="ECO:0000256" key="10">
    <source>
        <dbReference type="ARBA" id="ARBA00023136"/>
    </source>
</evidence>
<keyword evidence="7 12" id="KW-0378">Hydrolase</keyword>
<dbReference type="OrthoDB" id="9996127at2759"/>
<evidence type="ECO:0000256" key="12">
    <source>
        <dbReference type="RuleBase" id="RU362041"/>
    </source>
</evidence>
<feature type="active site" evidence="11">
    <location>
        <position position="39"/>
    </location>
</feature>
<dbReference type="GO" id="GO:0042720">
    <property type="term" value="C:mitochondrial inner membrane peptidase complex"/>
    <property type="evidence" value="ECO:0007669"/>
    <property type="project" value="InterPro"/>
</dbReference>